<protein>
    <submittedName>
        <fullName evidence="1">Uncharacterized protein</fullName>
    </submittedName>
</protein>
<organism evidence="1 2">
    <name type="scientific">Cerrena zonata</name>
    <dbReference type="NCBI Taxonomy" id="2478898"/>
    <lineage>
        <taxon>Eukaryota</taxon>
        <taxon>Fungi</taxon>
        <taxon>Dikarya</taxon>
        <taxon>Basidiomycota</taxon>
        <taxon>Agaricomycotina</taxon>
        <taxon>Agaricomycetes</taxon>
        <taxon>Polyporales</taxon>
        <taxon>Cerrenaceae</taxon>
        <taxon>Cerrena</taxon>
    </lineage>
</organism>
<keyword evidence="2" id="KW-1185">Reference proteome</keyword>
<reference evidence="1 2" key="1">
    <citation type="submission" date="2022-09" db="EMBL/GenBank/DDBJ databases">
        <authorList>
            <person name="Palmer J.M."/>
        </authorList>
    </citation>
    <scope>NUCLEOTIDE SEQUENCE [LARGE SCALE GENOMIC DNA]</scope>
    <source>
        <strain evidence="1 2">DSM 7382</strain>
    </source>
</reference>
<sequence length="373" mass="40878">MSGNRIERVYPRPVFDPTPEDQVRIVVLGSTAAGIYELATCPAFPRAKWDGESFPIAVYCRSEAEAARVYKVQSVVRTVETRSKEDIQAALVRSAIACALFMEGDESTIDCYASIFNKLNRPCIYLSWDDAYPHHAYYKWSKAVRAKTFVDGLIILIRKDKSDLPSSWTQLVDFPRPVIDMQSIAGELAQMSVGSSQAGVSRQVTASQAILSSGSSAAIPDTSPPSYSEGNALGLSTSLPTISHVPGDGDVFASIPIWALGHNVHSFPPNYAFVRVRDTSGRVIRSLKEIPSRTIPVPSLGRNADLLVDILGLPVATIVQIRNAFLNAREVEDNPCYAFIVEMVGHGMTLMEAGSIYNEIETTKEASRERLDF</sequence>
<accession>A0AAW0GIL3</accession>
<dbReference type="EMBL" id="JASBNA010000007">
    <property type="protein sequence ID" value="KAK7689757.1"/>
    <property type="molecule type" value="Genomic_DNA"/>
</dbReference>
<comment type="caution">
    <text evidence="1">The sequence shown here is derived from an EMBL/GenBank/DDBJ whole genome shotgun (WGS) entry which is preliminary data.</text>
</comment>
<proteinExistence type="predicted"/>
<dbReference type="AlphaFoldDB" id="A0AAW0GIL3"/>
<evidence type="ECO:0000313" key="1">
    <source>
        <dbReference type="EMBL" id="KAK7689757.1"/>
    </source>
</evidence>
<evidence type="ECO:0000313" key="2">
    <source>
        <dbReference type="Proteomes" id="UP001385951"/>
    </source>
</evidence>
<gene>
    <name evidence="1" type="ORF">QCA50_006396</name>
</gene>
<dbReference type="Proteomes" id="UP001385951">
    <property type="component" value="Unassembled WGS sequence"/>
</dbReference>
<name>A0AAW0GIL3_9APHY</name>